<keyword evidence="11 13" id="KW-0961">Cell wall biogenesis/degradation</keyword>
<feature type="domain" description="ATP-grasp" evidence="17">
    <location>
        <begin position="102"/>
        <end position="297"/>
    </location>
</feature>
<dbReference type="NCBIfam" id="NF002378">
    <property type="entry name" value="PRK01372.1"/>
    <property type="match status" value="1"/>
</dbReference>
<keyword evidence="15" id="KW-0479">Metal-binding</keyword>
<dbReference type="InterPro" id="IPR016185">
    <property type="entry name" value="PreATP-grasp_dom_sf"/>
</dbReference>
<dbReference type="GO" id="GO:0005737">
    <property type="term" value="C:cytoplasm"/>
    <property type="evidence" value="ECO:0007669"/>
    <property type="project" value="UniProtKB-SubCell"/>
</dbReference>
<evidence type="ECO:0000256" key="16">
    <source>
        <dbReference type="PROSITE-ProRule" id="PRU00409"/>
    </source>
</evidence>
<dbReference type="SUPFAM" id="SSF52440">
    <property type="entry name" value="PreATP-grasp domain"/>
    <property type="match status" value="1"/>
</dbReference>
<dbReference type="GO" id="GO:0071555">
    <property type="term" value="P:cell wall organization"/>
    <property type="evidence" value="ECO:0007669"/>
    <property type="project" value="UniProtKB-KW"/>
</dbReference>
<keyword evidence="15" id="KW-0460">Magnesium</keyword>
<comment type="caution">
    <text evidence="18">The sequence shown here is derived from an EMBL/GenBank/DDBJ whole genome shotgun (WGS) entry which is preliminary data.</text>
</comment>
<dbReference type="Pfam" id="PF07478">
    <property type="entry name" value="Dala_Dala_lig_C"/>
    <property type="match status" value="1"/>
</dbReference>
<feature type="active site" evidence="14">
    <location>
        <position position="275"/>
    </location>
</feature>
<evidence type="ECO:0000313" key="19">
    <source>
        <dbReference type="Proteomes" id="UP000622317"/>
    </source>
</evidence>
<proteinExistence type="inferred from homology"/>
<evidence type="ECO:0000256" key="9">
    <source>
        <dbReference type="ARBA" id="ARBA00022960"/>
    </source>
</evidence>
<dbReference type="InterPro" id="IPR011761">
    <property type="entry name" value="ATP-grasp"/>
</dbReference>
<comment type="function">
    <text evidence="13">Cell wall formation.</text>
</comment>
<evidence type="ECO:0000256" key="5">
    <source>
        <dbReference type="ARBA" id="ARBA00022490"/>
    </source>
</evidence>
<dbReference type="InterPro" id="IPR011095">
    <property type="entry name" value="Dala_Dala_lig_C"/>
</dbReference>
<feature type="active site" evidence="14">
    <location>
        <position position="16"/>
    </location>
</feature>
<dbReference type="RefSeq" id="WP_191617818.1">
    <property type="nucleotide sequence ID" value="NZ_JACYFG010000036.1"/>
</dbReference>
<comment type="similarity">
    <text evidence="3 13">Belongs to the D-alanine--D-alanine ligase family.</text>
</comment>
<keyword evidence="5 13" id="KW-0963">Cytoplasm</keyword>
<keyword evidence="9 13" id="KW-0133">Cell shape</keyword>
<evidence type="ECO:0000256" key="14">
    <source>
        <dbReference type="PIRSR" id="PIRSR039102-1"/>
    </source>
</evidence>
<dbReference type="Gene3D" id="3.40.50.20">
    <property type="match status" value="1"/>
</dbReference>
<keyword evidence="6 13" id="KW-0436">Ligase</keyword>
<dbReference type="Proteomes" id="UP000622317">
    <property type="component" value="Unassembled WGS sequence"/>
</dbReference>
<evidence type="ECO:0000256" key="10">
    <source>
        <dbReference type="ARBA" id="ARBA00022984"/>
    </source>
</evidence>
<keyword evidence="8 16" id="KW-0067">ATP-binding</keyword>
<evidence type="ECO:0000256" key="4">
    <source>
        <dbReference type="ARBA" id="ARBA00012216"/>
    </source>
</evidence>
<protein>
    <recommendedName>
        <fullName evidence="4 13">D-alanine--D-alanine ligase</fullName>
        <ecNumber evidence="4 13">6.3.2.4</ecNumber>
    </recommendedName>
    <alternativeName>
        <fullName evidence="13">D-Ala-D-Ala ligase</fullName>
    </alternativeName>
    <alternativeName>
        <fullName evidence="13">D-alanylalanine synthetase</fullName>
    </alternativeName>
</protein>
<dbReference type="GO" id="GO:0008716">
    <property type="term" value="F:D-alanine-D-alanine ligase activity"/>
    <property type="evidence" value="ECO:0007669"/>
    <property type="project" value="UniProtKB-UniRule"/>
</dbReference>
<feature type="binding site" evidence="15">
    <location>
        <position position="251"/>
    </location>
    <ligand>
        <name>Mg(2+)</name>
        <dbReference type="ChEBI" id="CHEBI:18420"/>
        <label>1</label>
    </ligand>
</feature>
<evidence type="ECO:0000256" key="12">
    <source>
        <dbReference type="ARBA" id="ARBA00047614"/>
    </source>
</evidence>
<evidence type="ECO:0000256" key="2">
    <source>
        <dbReference type="ARBA" id="ARBA00004496"/>
    </source>
</evidence>
<dbReference type="PROSITE" id="PS00843">
    <property type="entry name" value="DALA_DALA_LIGASE_1"/>
    <property type="match status" value="1"/>
</dbReference>
<gene>
    <name evidence="13" type="primary">ddl</name>
    <name evidence="18" type="ORF">IEN85_14580</name>
</gene>
<evidence type="ECO:0000313" key="18">
    <source>
        <dbReference type="EMBL" id="MBD5780723.1"/>
    </source>
</evidence>
<keyword evidence="10 13" id="KW-0573">Peptidoglycan synthesis</keyword>
<dbReference type="InterPro" id="IPR013815">
    <property type="entry name" value="ATP_grasp_subdomain_1"/>
</dbReference>
<dbReference type="InterPro" id="IPR000291">
    <property type="entry name" value="D-Ala_lig_Van_CS"/>
</dbReference>
<evidence type="ECO:0000256" key="8">
    <source>
        <dbReference type="ARBA" id="ARBA00022840"/>
    </source>
</evidence>
<dbReference type="EMBL" id="JACYFG010000036">
    <property type="protein sequence ID" value="MBD5780723.1"/>
    <property type="molecule type" value="Genomic_DNA"/>
</dbReference>
<dbReference type="PANTHER" id="PTHR23132">
    <property type="entry name" value="D-ALANINE--D-ALANINE LIGASE"/>
    <property type="match status" value="1"/>
</dbReference>
<evidence type="ECO:0000256" key="7">
    <source>
        <dbReference type="ARBA" id="ARBA00022741"/>
    </source>
</evidence>
<keyword evidence="15" id="KW-0464">Manganese</keyword>
<dbReference type="GO" id="GO:0046872">
    <property type="term" value="F:metal ion binding"/>
    <property type="evidence" value="ECO:0007669"/>
    <property type="project" value="UniProtKB-KW"/>
</dbReference>
<feature type="binding site" evidence="15">
    <location>
        <position position="264"/>
    </location>
    <ligand>
        <name>Mg(2+)</name>
        <dbReference type="ChEBI" id="CHEBI:18420"/>
        <label>2</label>
    </ligand>
</feature>
<keyword evidence="19" id="KW-1185">Reference proteome</keyword>
<dbReference type="GO" id="GO:0009252">
    <property type="term" value="P:peptidoglycan biosynthetic process"/>
    <property type="evidence" value="ECO:0007669"/>
    <property type="project" value="UniProtKB-UniRule"/>
</dbReference>
<evidence type="ECO:0000259" key="17">
    <source>
        <dbReference type="PROSITE" id="PS50975"/>
    </source>
</evidence>
<dbReference type="PANTHER" id="PTHR23132:SF23">
    <property type="entry name" value="D-ALANINE--D-ALANINE LIGASE B"/>
    <property type="match status" value="1"/>
</dbReference>
<accession>A0A927FC55</accession>
<dbReference type="GO" id="GO:0008360">
    <property type="term" value="P:regulation of cell shape"/>
    <property type="evidence" value="ECO:0007669"/>
    <property type="project" value="UniProtKB-KW"/>
</dbReference>
<comment type="pathway">
    <text evidence="13">Cell wall biogenesis; peptidoglycan biosynthesis.</text>
</comment>
<evidence type="ECO:0000256" key="15">
    <source>
        <dbReference type="PIRSR" id="PIRSR039102-3"/>
    </source>
</evidence>
<evidence type="ECO:0000256" key="11">
    <source>
        <dbReference type="ARBA" id="ARBA00023316"/>
    </source>
</evidence>
<feature type="binding site" evidence="15">
    <location>
        <position position="264"/>
    </location>
    <ligand>
        <name>Mg(2+)</name>
        <dbReference type="ChEBI" id="CHEBI:18420"/>
        <label>1</label>
    </ligand>
</feature>
<evidence type="ECO:0000256" key="6">
    <source>
        <dbReference type="ARBA" id="ARBA00022598"/>
    </source>
</evidence>
<dbReference type="Gene3D" id="3.30.1490.20">
    <property type="entry name" value="ATP-grasp fold, A domain"/>
    <property type="match status" value="1"/>
</dbReference>
<dbReference type="GO" id="GO:0005524">
    <property type="term" value="F:ATP binding"/>
    <property type="evidence" value="ECO:0007669"/>
    <property type="project" value="UniProtKB-UniRule"/>
</dbReference>
<dbReference type="AlphaFoldDB" id="A0A927FC55"/>
<comment type="catalytic activity">
    <reaction evidence="12 13">
        <text>2 D-alanine + ATP = D-alanyl-D-alanine + ADP + phosphate + H(+)</text>
        <dbReference type="Rhea" id="RHEA:11224"/>
        <dbReference type="ChEBI" id="CHEBI:15378"/>
        <dbReference type="ChEBI" id="CHEBI:30616"/>
        <dbReference type="ChEBI" id="CHEBI:43474"/>
        <dbReference type="ChEBI" id="CHEBI:57416"/>
        <dbReference type="ChEBI" id="CHEBI:57822"/>
        <dbReference type="ChEBI" id="CHEBI:456216"/>
        <dbReference type="EC" id="6.3.2.4"/>
    </reaction>
</comment>
<dbReference type="PROSITE" id="PS50975">
    <property type="entry name" value="ATP_GRASP"/>
    <property type="match status" value="1"/>
</dbReference>
<evidence type="ECO:0000256" key="13">
    <source>
        <dbReference type="HAMAP-Rule" id="MF_00047"/>
    </source>
</evidence>
<dbReference type="Gene3D" id="3.30.470.20">
    <property type="entry name" value="ATP-grasp fold, B domain"/>
    <property type="match status" value="1"/>
</dbReference>
<comment type="subcellular location">
    <subcellularLocation>
        <location evidence="2 13">Cytoplasm</location>
    </subcellularLocation>
</comment>
<organism evidence="18 19">
    <name type="scientific">Pelagicoccus enzymogenes</name>
    <dbReference type="NCBI Taxonomy" id="2773457"/>
    <lineage>
        <taxon>Bacteria</taxon>
        <taxon>Pseudomonadati</taxon>
        <taxon>Verrucomicrobiota</taxon>
        <taxon>Opitutia</taxon>
        <taxon>Puniceicoccales</taxon>
        <taxon>Pelagicoccaceae</taxon>
        <taxon>Pelagicoccus</taxon>
    </lineage>
</organism>
<feature type="binding site" evidence="15">
    <location>
        <position position="266"/>
    </location>
    <ligand>
        <name>Mg(2+)</name>
        <dbReference type="ChEBI" id="CHEBI:18420"/>
        <label>2</label>
    </ligand>
</feature>
<evidence type="ECO:0000256" key="3">
    <source>
        <dbReference type="ARBA" id="ARBA00010871"/>
    </source>
</evidence>
<sequence>MKEPRIAVLLGGTSAEREVSLGSGKAAAAALSKFFEVDVFDLQSYAELPGGLDPRRHVVFSTLHGSFGEDGTAQALMDEAGVYYAGCDAASSALTFDKVATKAKLAEAGVPVPAEIVFENGELPLASTIVSVLGPSVVLKPVAEGSSVGLQFAEGETEITDCLEKCREGRWLVEPRIAGKEVTVGIVQGEALGVVEIRPLNGRFDYESKYTKGMTEYIAPAEISADLSERIRKLATHAFEACGCRDYARIDCMVDTGGNPYFLEINTLPGLKETSLLPMSAALFGYNFDELLQKLVEPALLRYRDGNSSS</sequence>
<dbReference type="SUPFAM" id="SSF56059">
    <property type="entry name" value="Glutathione synthetase ATP-binding domain-like"/>
    <property type="match status" value="1"/>
</dbReference>
<name>A0A927FC55_9BACT</name>
<dbReference type="EC" id="6.3.2.4" evidence="4 13"/>
<reference evidence="18" key="1">
    <citation type="submission" date="2020-09" db="EMBL/GenBank/DDBJ databases">
        <title>Pelagicoccus enzymogenes sp. nov. with an EPS production, isolated from marine sediment.</title>
        <authorList>
            <person name="Feng X."/>
        </authorList>
    </citation>
    <scope>NUCLEOTIDE SEQUENCE</scope>
    <source>
        <strain evidence="18">NFK12</strain>
    </source>
</reference>
<feature type="active site" evidence="14">
    <location>
        <position position="146"/>
    </location>
</feature>
<dbReference type="PIRSF" id="PIRSF039102">
    <property type="entry name" value="Ddl/VanB"/>
    <property type="match status" value="1"/>
</dbReference>
<comment type="cofactor">
    <cofactor evidence="1">
        <name>Mn(2+)</name>
        <dbReference type="ChEBI" id="CHEBI:29035"/>
    </cofactor>
</comment>
<comment type="cofactor">
    <cofactor evidence="15">
        <name>Mg(2+)</name>
        <dbReference type="ChEBI" id="CHEBI:18420"/>
    </cofactor>
    <cofactor evidence="15">
        <name>Mn(2+)</name>
        <dbReference type="ChEBI" id="CHEBI:29035"/>
    </cofactor>
    <text evidence="15">Binds 2 magnesium or manganese ions per subunit.</text>
</comment>
<dbReference type="InterPro" id="IPR005905">
    <property type="entry name" value="D_ala_D_ala"/>
</dbReference>
<keyword evidence="7 16" id="KW-0547">Nucleotide-binding</keyword>
<dbReference type="HAMAP" id="MF_00047">
    <property type="entry name" value="Dala_Dala_lig"/>
    <property type="match status" value="1"/>
</dbReference>
<evidence type="ECO:0000256" key="1">
    <source>
        <dbReference type="ARBA" id="ARBA00001936"/>
    </source>
</evidence>